<feature type="transmembrane region" description="Helical" evidence="6">
    <location>
        <begin position="83"/>
        <end position="99"/>
    </location>
</feature>
<feature type="transmembrane region" description="Helical" evidence="6">
    <location>
        <begin position="51"/>
        <end position="71"/>
    </location>
</feature>
<evidence type="ECO:0000256" key="6">
    <source>
        <dbReference type="SAM" id="Phobius"/>
    </source>
</evidence>
<evidence type="ECO:0000256" key="1">
    <source>
        <dbReference type="ARBA" id="ARBA00004651"/>
    </source>
</evidence>
<sequence length="325" mass="33552">MSTIVETAAKPRLVMSRAKAFNVALAVGVVVVLIVSGLTQPEFLSADNLVATVRAAALIGIAAVGMTFITLTGNFVSLSTEQTAVITAILCAMALGAGWPMWAAVVVPLAVAMVIGALQGIFVALGLNSIITTLGAGAAIFGIANVITNSKTIQARVPDPMWLGTARPLGIPIQVWIFVVLVLITMVVLRKTSFGRTVKMIGSNSNTARSSGLRITRAVVASFIIASVFAGICGVLLVAQVNQAKTLNFTGFNIDVVAAVLVGGTAIQGGEGSTLRTALGAIVIAMLTNYMLLAQYEYGTRLIITGFVVGGAVIAFNWVRGKSSS</sequence>
<feature type="transmembrane region" description="Helical" evidence="6">
    <location>
        <begin position="218"/>
        <end position="241"/>
    </location>
</feature>
<feature type="transmembrane region" description="Helical" evidence="6">
    <location>
        <begin position="298"/>
        <end position="319"/>
    </location>
</feature>
<keyword evidence="2" id="KW-1003">Cell membrane</keyword>
<dbReference type="EMBL" id="CAFABK010000010">
    <property type="protein sequence ID" value="CAB4824064.1"/>
    <property type="molecule type" value="Genomic_DNA"/>
</dbReference>
<dbReference type="CDD" id="cd06579">
    <property type="entry name" value="TM_PBP1_transp_AraH_like"/>
    <property type="match status" value="1"/>
</dbReference>
<reference evidence="7" key="1">
    <citation type="submission" date="2020-05" db="EMBL/GenBank/DDBJ databases">
        <authorList>
            <person name="Chiriac C."/>
            <person name="Salcher M."/>
            <person name="Ghai R."/>
            <person name="Kavagutti S V."/>
        </authorList>
    </citation>
    <scope>NUCLEOTIDE SEQUENCE</scope>
</reference>
<feature type="transmembrane region" description="Helical" evidence="6">
    <location>
        <begin position="130"/>
        <end position="149"/>
    </location>
</feature>
<dbReference type="AlphaFoldDB" id="A0A6J6ZU83"/>
<feature type="transmembrane region" description="Helical" evidence="6">
    <location>
        <begin position="169"/>
        <end position="189"/>
    </location>
</feature>
<dbReference type="PANTHER" id="PTHR32196">
    <property type="entry name" value="ABC TRANSPORTER PERMEASE PROTEIN YPHD-RELATED-RELATED"/>
    <property type="match status" value="1"/>
</dbReference>
<evidence type="ECO:0000256" key="3">
    <source>
        <dbReference type="ARBA" id="ARBA00022692"/>
    </source>
</evidence>
<dbReference type="PANTHER" id="PTHR32196:SF72">
    <property type="entry name" value="RIBOSE IMPORT PERMEASE PROTEIN RBSC"/>
    <property type="match status" value="1"/>
</dbReference>
<feature type="transmembrane region" description="Helical" evidence="6">
    <location>
        <begin position="20"/>
        <end position="39"/>
    </location>
</feature>
<proteinExistence type="predicted"/>
<dbReference type="GO" id="GO:0005886">
    <property type="term" value="C:plasma membrane"/>
    <property type="evidence" value="ECO:0007669"/>
    <property type="project" value="UniProtKB-SubCell"/>
</dbReference>
<name>A0A6J6ZU83_9ZZZZ</name>
<protein>
    <submittedName>
        <fullName evidence="7">Unannotated protein</fullName>
    </submittedName>
</protein>
<organism evidence="7">
    <name type="scientific">freshwater metagenome</name>
    <dbReference type="NCBI Taxonomy" id="449393"/>
    <lineage>
        <taxon>unclassified sequences</taxon>
        <taxon>metagenomes</taxon>
        <taxon>ecological metagenomes</taxon>
    </lineage>
</organism>
<keyword evidence="5 6" id="KW-0472">Membrane</keyword>
<evidence type="ECO:0000256" key="5">
    <source>
        <dbReference type="ARBA" id="ARBA00023136"/>
    </source>
</evidence>
<dbReference type="Pfam" id="PF02653">
    <property type="entry name" value="BPD_transp_2"/>
    <property type="match status" value="1"/>
</dbReference>
<evidence type="ECO:0000256" key="4">
    <source>
        <dbReference type="ARBA" id="ARBA00022989"/>
    </source>
</evidence>
<feature type="transmembrane region" description="Helical" evidence="6">
    <location>
        <begin position="247"/>
        <end position="267"/>
    </location>
</feature>
<dbReference type="InterPro" id="IPR001851">
    <property type="entry name" value="ABC_transp_permease"/>
</dbReference>
<keyword evidence="4 6" id="KW-1133">Transmembrane helix</keyword>
<evidence type="ECO:0000313" key="7">
    <source>
        <dbReference type="EMBL" id="CAB4824064.1"/>
    </source>
</evidence>
<dbReference type="GO" id="GO:0022857">
    <property type="term" value="F:transmembrane transporter activity"/>
    <property type="evidence" value="ECO:0007669"/>
    <property type="project" value="InterPro"/>
</dbReference>
<feature type="transmembrane region" description="Helical" evidence="6">
    <location>
        <begin position="274"/>
        <end position="292"/>
    </location>
</feature>
<accession>A0A6J6ZU83</accession>
<comment type="subcellular location">
    <subcellularLocation>
        <location evidence="1">Cell membrane</location>
        <topology evidence="1">Multi-pass membrane protein</topology>
    </subcellularLocation>
</comment>
<evidence type="ECO:0000256" key="2">
    <source>
        <dbReference type="ARBA" id="ARBA00022475"/>
    </source>
</evidence>
<gene>
    <name evidence="7" type="ORF">UFOPK3204_00355</name>
</gene>
<keyword evidence="3 6" id="KW-0812">Transmembrane</keyword>